<dbReference type="InterPro" id="IPR013717">
    <property type="entry name" value="PIG-P"/>
</dbReference>
<dbReference type="Proteomes" id="UP001610334">
    <property type="component" value="Unassembled WGS sequence"/>
</dbReference>
<feature type="transmembrane region" description="Helical" evidence="6">
    <location>
        <begin position="268"/>
        <end position="291"/>
    </location>
</feature>
<evidence type="ECO:0000256" key="1">
    <source>
        <dbReference type="ARBA" id="ARBA00004141"/>
    </source>
</evidence>
<proteinExistence type="predicted"/>
<feature type="region of interest" description="Disordered" evidence="5">
    <location>
        <begin position="45"/>
        <end position="212"/>
    </location>
</feature>
<protein>
    <submittedName>
        <fullName evidence="8">PIG-P-domain-containing protein</fullName>
    </submittedName>
</protein>
<keyword evidence="3 6" id="KW-1133">Transmembrane helix</keyword>
<feature type="domain" description="PIG-P" evidence="7">
    <location>
        <begin position="226"/>
        <end position="373"/>
    </location>
</feature>
<dbReference type="PANTHER" id="PTHR46346">
    <property type="entry name" value="PHOSPHATIDYLINOSITOL N-ACETYLGLUCOSAMINYLTRANSFERASE SUBUNIT P"/>
    <property type="match status" value="1"/>
</dbReference>
<reference evidence="8 9" key="1">
    <citation type="submission" date="2024-07" db="EMBL/GenBank/DDBJ databases">
        <title>Section-level genome sequencing and comparative genomics of Aspergillus sections Usti and Cavernicolus.</title>
        <authorList>
            <consortium name="Lawrence Berkeley National Laboratory"/>
            <person name="Nybo J.L."/>
            <person name="Vesth T.C."/>
            <person name="Theobald S."/>
            <person name="Frisvad J.C."/>
            <person name="Larsen T.O."/>
            <person name="Kjaerboelling I."/>
            <person name="Rothschild-Mancinelli K."/>
            <person name="Lyhne E.K."/>
            <person name="Kogle M.E."/>
            <person name="Barry K."/>
            <person name="Clum A."/>
            <person name="Na H."/>
            <person name="Ledsgaard L."/>
            <person name="Lin J."/>
            <person name="Lipzen A."/>
            <person name="Kuo A."/>
            <person name="Riley R."/>
            <person name="Mondo S."/>
            <person name="Labutti K."/>
            <person name="Haridas S."/>
            <person name="Pangalinan J."/>
            <person name="Salamov A.A."/>
            <person name="Simmons B.A."/>
            <person name="Magnuson J.K."/>
            <person name="Chen J."/>
            <person name="Drula E."/>
            <person name="Henrissat B."/>
            <person name="Wiebenga A."/>
            <person name="Lubbers R.J."/>
            <person name="Gomes A.C."/>
            <person name="Makela M.R."/>
            <person name="Stajich J."/>
            <person name="Grigoriev I.V."/>
            <person name="Mortensen U.H."/>
            <person name="De Vries R.P."/>
            <person name="Baker S.E."/>
            <person name="Andersen M.R."/>
        </authorList>
    </citation>
    <scope>NUCLEOTIDE SEQUENCE [LARGE SCALE GENOMIC DNA]</scope>
    <source>
        <strain evidence="8 9">CBS 588.65</strain>
    </source>
</reference>
<organism evidence="8 9">
    <name type="scientific">Aspergillus granulosus</name>
    <dbReference type="NCBI Taxonomy" id="176169"/>
    <lineage>
        <taxon>Eukaryota</taxon>
        <taxon>Fungi</taxon>
        <taxon>Dikarya</taxon>
        <taxon>Ascomycota</taxon>
        <taxon>Pezizomycotina</taxon>
        <taxon>Eurotiomycetes</taxon>
        <taxon>Eurotiomycetidae</taxon>
        <taxon>Eurotiales</taxon>
        <taxon>Aspergillaceae</taxon>
        <taxon>Aspergillus</taxon>
        <taxon>Aspergillus subgen. Nidulantes</taxon>
    </lineage>
</organism>
<dbReference type="PANTHER" id="PTHR46346:SF1">
    <property type="entry name" value="PHOSPHATIDYLINOSITOL N-ACETYLGLUCOSAMINYLTRANSFERASE SUBUNIT P"/>
    <property type="match status" value="1"/>
</dbReference>
<evidence type="ECO:0000313" key="9">
    <source>
        <dbReference type="Proteomes" id="UP001610334"/>
    </source>
</evidence>
<name>A0ABR4H3V6_9EURO</name>
<comment type="subcellular location">
    <subcellularLocation>
        <location evidence="1">Membrane</location>
        <topology evidence="1">Multi-pass membrane protein</topology>
    </subcellularLocation>
</comment>
<evidence type="ECO:0000259" key="7">
    <source>
        <dbReference type="Pfam" id="PF08510"/>
    </source>
</evidence>
<evidence type="ECO:0000313" key="8">
    <source>
        <dbReference type="EMBL" id="KAL2810123.1"/>
    </source>
</evidence>
<feature type="transmembrane region" description="Helical" evidence="6">
    <location>
        <begin position="229"/>
        <end position="248"/>
    </location>
</feature>
<feature type="compositionally biased region" description="Pro residues" evidence="5">
    <location>
        <begin position="161"/>
        <end position="172"/>
    </location>
</feature>
<evidence type="ECO:0000256" key="6">
    <source>
        <dbReference type="SAM" id="Phobius"/>
    </source>
</evidence>
<keyword evidence="4 6" id="KW-0472">Membrane</keyword>
<evidence type="ECO:0000256" key="5">
    <source>
        <dbReference type="SAM" id="MobiDB-lite"/>
    </source>
</evidence>
<accession>A0ABR4H3V6</accession>
<feature type="compositionally biased region" description="Basic and acidic residues" evidence="5">
    <location>
        <begin position="99"/>
        <end position="115"/>
    </location>
</feature>
<sequence>MGTGANLQPTFWSLDLVDGTSWRTPLRRESSRKMSLLNLEQKGEFYIQDDPKSTPPIPSFEQKQPFPPLPPDELEAPGEAPDNSYPDQDDPDIASPPHHGGEVGDDIDFRSHYSLEDQSFSDASTDSNDEQSPEDGIAMHRPFRQSASSLHGPNAFAPPFYNRPPTPLPPSPSLTSLLRPPFSTTTSRPTTPDSSDVETPNDTEAAVAKSARRATTVPRASPKVPTYEYYGFVLYLASSLAFLIYILWSYLPSPFLHQLGIYYYPNRWWSLAIPSWLVMSIIYIYVALASYNTGYLTLPMNSVENIVDEVANVAVIDGKGRRRPGGAAKMRPGATSFQIMGPQNRRVNWQEIWSEGTDAVLDVPVGGVCEVLYGQERDDEDDCEDGVTL</sequence>
<comment type="caution">
    <text evidence="8">The sequence shown here is derived from an EMBL/GenBank/DDBJ whole genome shotgun (WGS) entry which is preliminary data.</text>
</comment>
<evidence type="ECO:0000256" key="4">
    <source>
        <dbReference type="ARBA" id="ARBA00023136"/>
    </source>
</evidence>
<keyword evidence="9" id="KW-1185">Reference proteome</keyword>
<dbReference type="EMBL" id="JBFXLT010000076">
    <property type="protein sequence ID" value="KAL2810123.1"/>
    <property type="molecule type" value="Genomic_DNA"/>
</dbReference>
<feature type="compositionally biased region" description="Polar residues" evidence="5">
    <location>
        <begin position="116"/>
        <end position="126"/>
    </location>
</feature>
<dbReference type="InterPro" id="IPR052263">
    <property type="entry name" value="GPI_Anchor_Biosynth"/>
</dbReference>
<evidence type="ECO:0000256" key="3">
    <source>
        <dbReference type="ARBA" id="ARBA00022989"/>
    </source>
</evidence>
<gene>
    <name evidence="8" type="ORF">BJX63DRAFT_402823</name>
</gene>
<dbReference type="Pfam" id="PF08510">
    <property type="entry name" value="PIG-P"/>
    <property type="match status" value="1"/>
</dbReference>
<feature type="compositionally biased region" description="Low complexity" evidence="5">
    <location>
        <begin position="173"/>
        <end position="194"/>
    </location>
</feature>
<evidence type="ECO:0000256" key="2">
    <source>
        <dbReference type="ARBA" id="ARBA00022692"/>
    </source>
</evidence>
<keyword evidence="2 6" id="KW-0812">Transmembrane</keyword>